<dbReference type="OrthoDB" id="7011436at2"/>
<evidence type="ECO:0000256" key="1">
    <source>
        <dbReference type="SAM" id="MobiDB-lite"/>
    </source>
</evidence>
<dbReference type="Proteomes" id="UP000243778">
    <property type="component" value="Unassembled WGS sequence"/>
</dbReference>
<evidence type="ECO:0000313" key="2">
    <source>
        <dbReference type="EMBL" id="SDX78039.1"/>
    </source>
</evidence>
<evidence type="ECO:0000313" key="3">
    <source>
        <dbReference type="Proteomes" id="UP000243778"/>
    </source>
</evidence>
<sequence>MSTESNEGKGHQDLGEGSLINDPGNEDPGSIIEDAPVPLKNDPDAKPPMQKQVEPPYDLPKVHIGGEGREADS</sequence>
<dbReference type="AlphaFoldDB" id="A0A1H3EJD8"/>
<accession>A0A1H3EJD8</accession>
<gene>
    <name evidence="2" type="ORF">SAMN05216287_3721</name>
</gene>
<feature type="compositionally biased region" description="Basic and acidic residues" evidence="1">
    <location>
        <begin position="60"/>
        <end position="73"/>
    </location>
</feature>
<name>A0A1H3EJD8_9PSED</name>
<dbReference type="RefSeq" id="WP_090231140.1">
    <property type="nucleotide sequence ID" value="NZ_FNNU01000006.1"/>
</dbReference>
<feature type="compositionally biased region" description="Basic and acidic residues" evidence="1">
    <location>
        <begin position="1"/>
        <end position="14"/>
    </location>
</feature>
<dbReference type="EMBL" id="FNNU01000006">
    <property type="protein sequence ID" value="SDX78039.1"/>
    <property type="molecule type" value="Genomic_DNA"/>
</dbReference>
<feature type="region of interest" description="Disordered" evidence="1">
    <location>
        <begin position="1"/>
        <end position="73"/>
    </location>
</feature>
<protein>
    <submittedName>
        <fullName evidence="2">Uncharacterized protein</fullName>
    </submittedName>
</protein>
<organism evidence="2 3">
    <name type="scientific">Pseudomonas kuykendallii</name>
    <dbReference type="NCBI Taxonomy" id="1007099"/>
    <lineage>
        <taxon>Bacteria</taxon>
        <taxon>Pseudomonadati</taxon>
        <taxon>Pseudomonadota</taxon>
        <taxon>Gammaproteobacteria</taxon>
        <taxon>Pseudomonadales</taxon>
        <taxon>Pseudomonadaceae</taxon>
        <taxon>Pseudomonas</taxon>
    </lineage>
</organism>
<proteinExistence type="predicted"/>
<dbReference type="STRING" id="1007099.SAMN05216287_3721"/>
<reference evidence="3" key="1">
    <citation type="submission" date="2016-10" db="EMBL/GenBank/DDBJ databases">
        <authorList>
            <person name="Varghese N."/>
            <person name="Submissions S."/>
        </authorList>
    </citation>
    <scope>NUCLEOTIDE SEQUENCE [LARGE SCALE GENOMIC DNA]</scope>
    <source>
        <strain evidence="3">NRRL B-59562</strain>
    </source>
</reference>
<keyword evidence="3" id="KW-1185">Reference proteome</keyword>